<organism evidence="5 6">
    <name type="scientific">Mucilaginibacter frigoritolerans</name>
    <dbReference type="NCBI Taxonomy" id="652788"/>
    <lineage>
        <taxon>Bacteria</taxon>
        <taxon>Pseudomonadati</taxon>
        <taxon>Bacteroidota</taxon>
        <taxon>Sphingobacteriia</taxon>
        <taxon>Sphingobacteriales</taxon>
        <taxon>Sphingobacteriaceae</taxon>
        <taxon>Mucilaginibacter</taxon>
    </lineage>
</organism>
<dbReference type="GO" id="GO:0019867">
    <property type="term" value="C:outer membrane"/>
    <property type="evidence" value="ECO:0007669"/>
    <property type="project" value="InterPro"/>
</dbReference>
<accession>A0A562UF20</accession>
<name>A0A562UF20_9SPHI</name>
<dbReference type="Pfam" id="PF01103">
    <property type="entry name" value="Omp85"/>
    <property type="match status" value="1"/>
</dbReference>
<evidence type="ECO:0000313" key="6">
    <source>
        <dbReference type="Proteomes" id="UP000317010"/>
    </source>
</evidence>
<dbReference type="EMBL" id="VLLI01000001">
    <property type="protein sequence ID" value="TWJ04392.1"/>
    <property type="molecule type" value="Genomic_DNA"/>
</dbReference>
<keyword evidence="2" id="KW-0472">Membrane</keyword>
<proteinExistence type="predicted"/>
<feature type="domain" description="Bacterial surface antigen (D15)" evidence="4">
    <location>
        <begin position="202"/>
        <end position="276"/>
    </location>
</feature>
<protein>
    <submittedName>
        <fullName evidence="5">Surface antigen-like protein</fullName>
    </submittedName>
</protein>
<dbReference type="OrthoDB" id="621220at2"/>
<evidence type="ECO:0000256" key="3">
    <source>
        <dbReference type="SAM" id="SignalP"/>
    </source>
</evidence>
<dbReference type="RefSeq" id="WP_144908575.1">
    <property type="nucleotide sequence ID" value="NZ_VLLI01000001.1"/>
</dbReference>
<evidence type="ECO:0000256" key="1">
    <source>
        <dbReference type="ARBA" id="ARBA00004370"/>
    </source>
</evidence>
<gene>
    <name evidence="5" type="ORF">JN11_00100</name>
</gene>
<comment type="caution">
    <text evidence="5">The sequence shown here is derived from an EMBL/GenBank/DDBJ whole genome shotgun (WGS) entry which is preliminary data.</text>
</comment>
<feature type="signal peptide" evidence="3">
    <location>
        <begin position="1"/>
        <end position="19"/>
    </location>
</feature>
<evidence type="ECO:0000313" key="5">
    <source>
        <dbReference type="EMBL" id="TWJ04392.1"/>
    </source>
</evidence>
<evidence type="ECO:0000259" key="4">
    <source>
        <dbReference type="Pfam" id="PF01103"/>
    </source>
</evidence>
<sequence length="407" mass="46307">MHRYIFLVLICLLPLLVKAQVPVDTTNSPDIDTTGQKDLIDIGLKLFKFKPRKYPNKEKKQIYYSVLPISTAVPGASNVLVTSTTAGFYLGPRKTTYLSSVTFAPYFNFKGRYGLPIHSSIWLKDNTFNIQGDTRFLVYPQNTWGLGGGQPENNRVLINYDYLRFYQSALKRISSYFYAGIGYNMDYYFDFNPTIANQPVSLADFTHYVYGTTTNQKSFTSGLSLNFLYDTRQNSLNPIPGVYGNIIYRFNTEVLGSDNNSRSLYLDFRKYVSLTEAGPKNQLAFWSYYWTTLSTGTPYLNLPSIGMDPYQRSGRGIEQSRYRGESLIYFETEYRRDITNNGLLGFVLFANVNSASQPNTRKFEYLNPAGGGGLRIKFNKKSNTNICFDYGFSKGYSDLNIALGEAF</sequence>
<feature type="chain" id="PRO_5022200534" evidence="3">
    <location>
        <begin position="20"/>
        <end position="407"/>
    </location>
</feature>
<keyword evidence="6" id="KW-1185">Reference proteome</keyword>
<comment type="subcellular location">
    <subcellularLocation>
        <location evidence="1">Membrane</location>
    </subcellularLocation>
</comment>
<evidence type="ECO:0000256" key="2">
    <source>
        <dbReference type="ARBA" id="ARBA00023136"/>
    </source>
</evidence>
<dbReference type="Gene3D" id="2.40.160.50">
    <property type="entry name" value="membrane protein fhac: a member of the omp85/tpsb transporter family"/>
    <property type="match status" value="1"/>
</dbReference>
<keyword evidence="3" id="KW-0732">Signal</keyword>
<dbReference type="InterPro" id="IPR000184">
    <property type="entry name" value="Bac_surfAg_D15"/>
</dbReference>
<dbReference type="Proteomes" id="UP000317010">
    <property type="component" value="Unassembled WGS sequence"/>
</dbReference>
<dbReference type="AlphaFoldDB" id="A0A562UF20"/>
<reference evidence="5 6" key="1">
    <citation type="submission" date="2019-07" db="EMBL/GenBank/DDBJ databases">
        <title>Genomic Encyclopedia of Archaeal and Bacterial Type Strains, Phase II (KMG-II): from individual species to whole genera.</title>
        <authorList>
            <person name="Goeker M."/>
        </authorList>
    </citation>
    <scope>NUCLEOTIDE SEQUENCE [LARGE SCALE GENOMIC DNA]</scope>
    <source>
        <strain evidence="5 6">ATCC BAA-1854</strain>
    </source>
</reference>